<feature type="coiled-coil region" evidence="1">
    <location>
        <begin position="98"/>
        <end position="125"/>
    </location>
</feature>
<evidence type="ECO:0000313" key="3">
    <source>
        <dbReference type="Proteomes" id="UP001633002"/>
    </source>
</evidence>
<dbReference type="Proteomes" id="UP001633002">
    <property type="component" value="Unassembled WGS sequence"/>
</dbReference>
<protein>
    <recommendedName>
        <fullName evidence="4">RING-type domain-containing protein</fullName>
    </recommendedName>
</protein>
<reference evidence="2 3" key="1">
    <citation type="submission" date="2024-09" db="EMBL/GenBank/DDBJ databases">
        <title>Chromosome-scale assembly of Riccia sorocarpa.</title>
        <authorList>
            <person name="Paukszto L."/>
        </authorList>
    </citation>
    <scope>NUCLEOTIDE SEQUENCE [LARGE SCALE GENOMIC DNA]</scope>
    <source>
        <strain evidence="2">LP-2024</strain>
        <tissue evidence="2">Aerial parts of the thallus</tissue>
    </source>
</reference>
<proteinExistence type="predicted"/>
<name>A0ABD3HYY3_9MARC</name>
<evidence type="ECO:0008006" key="4">
    <source>
        <dbReference type="Google" id="ProtNLM"/>
    </source>
</evidence>
<comment type="caution">
    <text evidence="2">The sequence shown here is derived from an EMBL/GenBank/DDBJ whole genome shotgun (WGS) entry which is preliminary data.</text>
</comment>
<organism evidence="2 3">
    <name type="scientific">Riccia sorocarpa</name>
    <dbReference type="NCBI Taxonomy" id="122646"/>
    <lineage>
        <taxon>Eukaryota</taxon>
        <taxon>Viridiplantae</taxon>
        <taxon>Streptophyta</taxon>
        <taxon>Embryophyta</taxon>
        <taxon>Marchantiophyta</taxon>
        <taxon>Marchantiopsida</taxon>
        <taxon>Marchantiidae</taxon>
        <taxon>Marchantiales</taxon>
        <taxon>Ricciaceae</taxon>
        <taxon>Riccia</taxon>
    </lineage>
</organism>
<evidence type="ECO:0000256" key="1">
    <source>
        <dbReference type="SAM" id="Coils"/>
    </source>
</evidence>
<dbReference type="AlphaFoldDB" id="A0ABD3HYY3"/>
<dbReference type="EMBL" id="JBJQOH010000003">
    <property type="protein sequence ID" value="KAL3694549.1"/>
    <property type="molecule type" value="Genomic_DNA"/>
</dbReference>
<evidence type="ECO:0000313" key="2">
    <source>
        <dbReference type="EMBL" id="KAL3694549.1"/>
    </source>
</evidence>
<accession>A0ABD3HYY3</accession>
<keyword evidence="1" id="KW-0175">Coiled coil</keyword>
<keyword evidence="3" id="KW-1185">Reference proteome</keyword>
<gene>
    <name evidence="2" type="ORF">R1sor_008200</name>
</gene>
<dbReference type="SUPFAM" id="SSF57850">
    <property type="entry name" value="RING/U-box"/>
    <property type="match status" value="1"/>
</dbReference>
<sequence>MLFSKIPDWVDTGKAGKKKLEDGQTCVTAMALKGRVRLMADCRSKRMKAAMPAAFAQYYRKQMMGKGLPPAGTRQPFDKAFYSEPAHDFQNAPNKQELQSAKQEIAMLKLRLKETERAAEGGERQARGKGDYLELQKATIMQQREELSTWREVYKEKGEIREVQAKLVDTLWEGRASKVELLRIKSMPEGAVARTNHRGLELREKLREDAAHANDNLPGNERDAGALRQLSCTVSGLEKTLDLERDEVKKLALDFKARMKSRDEKRDRIGKLPTPRKVPPIWHDALCGVCLDGFGPKGGYIPRTCAHQLHLHCLTRLLSERPDSSCRVPFHNRLWYQFALDANMDWAKKQAHRGPVIYQENEEDPHMAALAVPLLKEVLTS</sequence>